<sequence length="1353" mass="149921">MAKKAYSTPNQSLNQLRTLLHGSLWHVSLVAFHRPREPLTFSWTGLGPLFRHGYKNILSLEDLFPLAERYHSTALIDRFEAEWSKAQNACLQAQADAHAGSPDKKHKPIEPSIVRILIIMFGRGFFPIGLLKFIADILNSIAPLFLQVIIRYVAESSGSNPPPLYMGLIYAFGLFLINMTASTLYQFFFSRATAYSMSMRATLTGAIYRKSMRLSGASRQQFNPGHITNIISTDLIRTEMFIVLFHLQWTFPIQVAVIIGILIHTIGVAALAGLALLVAMVPLQVYVIKTLVSLRKTNAKKTDQRLRLTSETLSSIRVIKFFAWEDSFLERIIHIRMQELKAVVSGNMIRAGITASGFAIPVMAGVVTFIVYSVTSPVFDATVVFTALALFNQLRGPLMWTPQMIGSWADTRVALTRIHALLMSPESTFEPSVDADAEYAVTVTRGDFVWESAHDSGAHNESSAFIIEEGVTVEGATGVEPFERITLHNIELKVPKGALVAIVGAVGSGKSSLLNATVGQLKPLNPDAKVVFNGSVGYAPQTAWIMNASLRDNILFGLPFDQERYDRAIDVCALRRDLEVLAGGDMAEIGERGINLSGGQKQRVSLARLVYFNSSIVLLDDVLSAVDAHVGKFIFNECICGELKDRTRLLVTHQLHFVPQCDIVVTMKNGRISECGTYAELIASKGEFSALMTSYGGVAEEPEDSDEEKPLSTEEKNGDIDLAKKPNGPKELMTVEDRETGAVKSSVFITFAVAMGGWGVVFSILLLLVLAQLCRIATDLWLVYWCNRSIPDFSNAAYMWTYFGLGLSQSVLIVVFSLMVAIGGTVAAKTLHQDALKRVIHTPTSFFDTNPLGRVLNRFSRDQDVIDNTLPDAVRMFFISFGMAFSTFCLVSYSTTGWFLVALVPLMAAYYFLQDMYRRTARELKRLDALTRSPLYSHITESMTGVNTIRAYREQSRFIAKTDMLIDQNNKPYYLQQIGARWLGMRLEYIGNSLVLTTSLFAVISRSSISPALMGLALSYVLQTTQLLQMCIRQYTEAEVQLVSIERMHYYATRLETEAAGVIQDSRPPSVWPSDGVLEFRNVSMRYQEGLPLVLNKISLKTKRHEKIGVVGRTGSGKSSLMLSIFRMIDFEEGDVFIDGISTKSLGLKDLRSRLSIIPQDPILFSGTVRTNMDPFNEHDDATIWRALEASGLKGAVAEMDGQLDGAVAAGGDNMSVGQRQLLCLARAILRKSSLVVLDECTANVDLETDHQIQNTLRTTMRDATIFTIAHRLNTVIDSDRILVLDAGNIAEFDSPAALLAQDGVDGRPLSMFAAMVQETGQQNATALRVLAFESQREKQEHLTMTRPHKELQ</sequence>
<dbReference type="STRING" id="246404.A0A507DW88"/>
<dbReference type="PANTHER" id="PTHR24223:SF443">
    <property type="entry name" value="MULTIDRUG-RESISTANCE LIKE PROTEIN 1, ISOFORM I"/>
    <property type="match status" value="1"/>
</dbReference>
<dbReference type="SUPFAM" id="SSF90123">
    <property type="entry name" value="ABC transporter transmembrane region"/>
    <property type="match status" value="2"/>
</dbReference>
<keyword evidence="8 11" id="KW-1133">Transmembrane helix</keyword>
<dbReference type="Gene3D" id="1.20.1560.10">
    <property type="entry name" value="ABC transporter type 1, transmembrane domain"/>
    <property type="match status" value="2"/>
</dbReference>
<dbReference type="PANTHER" id="PTHR24223">
    <property type="entry name" value="ATP-BINDING CASSETTE SUB-FAMILY C"/>
    <property type="match status" value="1"/>
</dbReference>
<dbReference type="GO" id="GO:0005524">
    <property type="term" value="F:ATP binding"/>
    <property type="evidence" value="ECO:0007669"/>
    <property type="project" value="UniProtKB-KW"/>
</dbReference>
<dbReference type="FunFam" id="1.20.1560.10:FF:000006">
    <property type="entry name" value="ATP-binding cassette, sub-family C (CFTR/MRP), member 9"/>
    <property type="match status" value="1"/>
</dbReference>
<keyword evidence="5" id="KW-0677">Repeat</keyword>
<dbReference type="SUPFAM" id="SSF52540">
    <property type="entry name" value="P-loop containing nucleoside triphosphate hydrolases"/>
    <property type="match status" value="2"/>
</dbReference>
<evidence type="ECO:0000256" key="7">
    <source>
        <dbReference type="ARBA" id="ARBA00022840"/>
    </source>
</evidence>
<dbReference type="GO" id="GO:0140359">
    <property type="term" value="F:ABC-type transporter activity"/>
    <property type="evidence" value="ECO:0007669"/>
    <property type="project" value="InterPro"/>
</dbReference>
<comment type="similarity">
    <text evidence="2">Belongs to the ABC transporter superfamily. ABCC family. Conjugate transporter (TC 3.A.1.208) subfamily.</text>
</comment>
<dbReference type="InterPro" id="IPR011527">
    <property type="entry name" value="ABC1_TM_dom"/>
</dbReference>
<keyword evidence="6" id="KW-0547">Nucleotide-binding</keyword>
<feature type="domain" description="ABC transporter" evidence="12">
    <location>
        <begin position="471"/>
        <end position="694"/>
    </location>
</feature>
<gene>
    <name evidence="14" type="ORF">CcCBS67573_g09427</name>
</gene>
<keyword evidence="7" id="KW-0067">ATP-binding</keyword>
<evidence type="ECO:0000256" key="6">
    <source>
        <dbReference type="ARBA" id="ARBA00022741"/>
    </source>
</evidence>
<organism evidence="14 15">
    <name type="scientific">Chytriomyces confervae</name>
    <dbReference type="NCBI Taxonomy" id="246404"/>
    <lineage>
        <taxon>Eukaryota</taxon>
        <taxon>Fungi</taxon>
        <taxon>Fungi incertae sedis</taxon>
        <taxon>Chytridiomycota</taxon>
        <taxon>Chytridiomycota incertae sedis</taxon>
        <taxon>Chytridiomycetes</taxon>
        <taxon>Chytridiales</taxon>
        <taxon>Chytriomycetaceae</taxon>
        <taxon>Chytriomyces</taxon>
    </lineage>
</organism>
<dbReference type="PROSITE" id="PS50929">
    <property type="entry name" value="ABC_TM1F"/>
    <property type="match status" value="2"/>
</dbReference>
<dbReference type="FunFam" id="3.40.50.300:FF:000074">
    <property type="entry name" value="Multidrug resistance-associated protein 5 isoform 1"/>
    <property type="match status" value="1"/>
</dbReference>
<dbReference type="Pfam" id="PF00005">
    <property type="entry name" value="ABC_tran"/>
    <property type="match status" value="2"/>
</dbReference>
<dbReference type="InterPro" id="IPR003593">
    <property type="entry name" value="AAA+_ATPase"/>
</dbReference>
<dbReference type="SMART" id="SM00382">
    <property type="entry name" value="AAA"/>
    <property type="match status" value="2"/>
</dbReference>
<accession>A0A507DW88</accession>
<evidence type="ECO:0000256" key="8">
    <source>
        <dbReference type="ARBA" id="ARBA00022989"/>
    </source>
</evidence>
<dbReference type="CDD" id="cd03244">
    <property type="entry name" value="ABCC_MRP_domain2"/>
    <property type="match status" value="1"/>
</dbReference>
<feature type="transmembrane region" description="Helical" evidence="11">
    <location>
        <begin position="747"/>
        <end position="771"/>
    </location>
</feature>
<dbReference type="CDD" id="cd18597">
    <property type="entry name" value="ABC_6TM_YOR1_D1_like"/>
    <property type="match status" value="1"/>
</dbReference>
<evidence type="ECO:0000256" key="5">
    <source>
        <dbReference type="ARBA" id="ARBA00022737"/>
    </source>
</evidence>
<evidence type="ECO:0000256" key="4">
    <source>
        <dbReference type="ARBA" id="ARBA00022692"/>
    </source>
</evidence>
<feature type="compositionally biased region" description="Basic and acidic residues" evidence="10">
    <location>
        <begin position="708"/>
        <end position="723"/>
    </location>
</feature>
<dbReference type="PROSITE" id="PS00211">
    <property type="entry name" value="ABC_TRANSPORTER_1"/>
    <property type="match status" value="2"/>
</dbReference>
<feature type="transmembrane region" description="Helical" evidence="11">
    <location>
        <begin position="802"/>
        <end position="828"/>
    </location>
</feature>
<dbReference type="CDD" id="cd18606">
    <property type="entry name" value="ABC_6TM_YOR1_D2_like"/>
    <property type="match status" value="1"/>
</dbReference>
<protein>
    <recommendedName>
        <fullName evidence="16">P-loop containing nucleoside triphosphate hydrolase protein</fullName>
    </recommendedName>
</protein>
<evidence type="ECO:0008006" key="16">
    <source>
        <dbReference type="Google" id="ProtNLM"/>
    </source>
</evidence>
<dbReference type="InterPro" id="IPR036640">
    <property type="entry name" value="ABC1_TM_sf"/>
</dbReference>
<evidence type="ECO:0000256" key="3">
    <source>
        <dbReference type="ARBA" id="ARBA00022448"/>
    </source>
</evidence>
<evidence type="ECO:0000313" key="15">
    <source>
        <dbReference type="Proteomes" id="UP000320333"/>
    </source>
</evidence>
<feature type="transmembrane region" description="Helical" evidence="11">
    <location>
        <begin position="351"/>
        <end position="372"/>
    </location>
</feature>
<dbReference type="InterPro" id="IPR027417">
    <property type="entry name" value="P-loop_NTPase"/>
</dbReference>
<feature type="region of interest" description="Disordered" evidence="10">
    <location>
        <begin position="699"/>
        <end position="723"/>
    </location>
</feature>
<dbReference type="InterPro" id="IPR003439">
    <property type="entry name" value="ABC_transporter-like_ATP-bd"/>
</dbReference>
<feature type="domain" description="ABC transmembrane type-1" evidence="13">
    <location>
        <begin position="128"/>
        <end position="410"/>
    </location>
</feature>
<reference evidence="14 15" key="1">
    <citation type="journal article" date="2019" name="Sci. Rep.">
        <title>Comparative genomics of chytrid fungi reveal insights into the obligate biotrophic and pathogenic lifestyle of Synchytrium endobioticum.</title>
        <authorList>
            <person name="van de Vossenberg B.T.L.H."/>
            <person name="Warris S."/>
            <person name="Nguyen H.D.T."/>
            <person name="van Gent-Pelzer M.P.E."/>
            <person name="Joly D.L."/>
            <person name="van de Geest H.C."/>
            <person name="Bonants P.J.M."/>
            <person name="Smith D.S."/>
            <person name="Levesque C.A."/>
            <person name="van der Lee T.A.J."/>
        </authorList>
    </citation>
    <scope>NUCLEOTIDE SEQUENCE [LARGE SCALE GENOMIC DNA]</scope>
    <source>
        <strain evidence="14 15">CBS 675.73</strain>
    </source>
</reference>
<keyword evidence="9 11" id="KW-0472">Membrane</keyword>
<evidence type="ECO:0000259" key="13">
    <source>
        <dbReference type="PROSITE" id="PS50929"/>
    </source>
</evidence>
<feature type="transmembrane region" description="Helical" evidence="11">
    <location>
        <begin position="899"/>
        <end position="917"/>
    </location>
</feature>
<feature type="transmembrane region" description="Helical" evidence="11">
    <location>
        <begin position="241"/>
        <end position="263"/>
    </location>
</feature>
<evidence type="ECO:0000256" key="1">
    <source>
        <dbReference type="ARBA" id="ARBA00004128"/>
    </source>
</evidence>
<dbReference type="InterPro" id="IPR017871">
    <property type="entry name" value="ABC_transporter-like_CS"/>
</dbReference>
<dbReference type="FunFam" id="3.40.50.300:FF:000997">
    <property type="entry name" value="Multidrug resistance-associated protein 1"/>
    <property type="match status" value="1"/>
</dbReference>
<dbReference type="PROSITE" id="PS50893">
    <property type="entry name" value="ABC_TRANSPORTER_2"/>
    <property type="match status" value="2"/>
</dbReference>
<evidence type="ECO:0000259" key="12">
    <source>
        <dbReference type="PROSITE" id="PS50893"/>
    </source>
</evidence>
<keyword evidence="4 11" id="KW-0812">Transmembrane</keyword>
<feature type="domain" description="ABC transporter" evidence="12">
    <location>
        <begin position="1078"/>
        <end position="1312"/>
    </location>
</feature>
<dbReference type="Gene3D" id="3.40.50.300">
    <property type="entry name" value="P-loop containing nucleotide triphosphate hydrolases"/>
    <property type="match status" value="2"/>
</dbReference>
<keyword evidence="15" id="KW-1185">Reference proteome</keyword>
<dbReference type="EMBL" id="QEAP01000833">
    <property type="protein sequence ID" value="TPX55761.1"/>
    <property type="molecule type" value="Genomic_DNA"/>
</dbReference>
<comment type="caution">
    <text evidence="14">The sequence shown here is derived from an EMBL/GenBank/DDBJ whole genome shotgun (WGS) entry which is preliminary data.</text>
</comment>
<evidence type="ECO:0000256" key="2">
    <source>
        <dbReference type="ARBA" id="ARBA00009726"/>
    </source>
</evidence>
<evidence type="ECO:0000256" key="11">
    <source>
        <dbReference type="SAM" id="Phobius"/>
    </source>
</evidence>
<dbReference type="InterPro" id="IPR050173">
    <property type="entry name" value="ABC_transporter_C-like"/>
</dbReference>
<dbReference type="Pfam" id="PF00664">
    <property type="entry name" value="ABC_membrane"/>
    <property type="match status" value="2"/>
</dbReference>
<name>A0A507DW88_9FUNG</name>
<evidence type="ECO:0000256" key="10">
    <source>
        <dbReference type="SAM" id="MobiDB-lite"/>
    </source>
</evidence>
<proteinExistence type="inferred from homology"/>
<dbReference type="FunFam" id="1.20.1560.10:FF:000010">
    <property type="entry name" value="Multidrug resistance-associated ABC transporter"/>
    <property type="match status" value="1"/>
</dbReference>
<dbReference type="OrthoDB" id="6500128at2759"/>
<evidence type="ECO:0000313" key="14">
    <source>
        <dbReference type="EMBL" id="TPX55761.1"/>
    </source>
</evidence>
<dbReference type="Proteomes" id="UP000320333">
    <property type="component" value="Unassembled WGS sequence"/>
</dbReference>
<feature type="transmembrane region" description="Helical" evidence="11">
    <location>
        <begin position="113"/>
        <end position="135"/>
    </location>
</feature>
<feature type="domain" description="ABC transmembrane type-1" evidence="13">
    <location>
        <begin position="764"/>
        <end position="1037"/>
    </location>
</feature>
<feature type="transmembrane region" description="Helical" evidence="11">
    <location>
        <begin position="269"/>
        <end position="288"/>
    </location>
</feature>
<dbReference type="GO" id="GO:0016887">
    <property type="term" value="F:ATP hydrolysis activity"/>
    <property type="evidence" value="ECO:0007669"/>
    <property type="project" value="InterPro"/>
</dbReference>
<evidence type="ECO:0000256" key="9">
    <source>
        <dbReference type="ARBA" id="ARBA00023136"/>
    </source>
</evidence>
<keyword evidence="3" id="KW-0813">Transport</keyword>
<dbReference type="GO" id="GO:0000329">
    <property type="term" value="C:fungal-type vacuole membrane"/>
    <property type="evidence" value="ECO:0007669"/>
    <property type="project" value="UniProtKB-ARBA"/>
</dbReference>
<feature type="transmembrane region" description="Helical" evidence="11">
    <location>
        <begin position="168"/>
        <end position="189"/>
    </location>
</feature>
<dbReference type="CDD" id="cd03250">
    <property type="entry name" value="ABCC_MRP_domain1"/>
    <property type="match status" value="1"/>
</dbReference>
<comment type="subcellular location">
    <subcellularLocation>
        <location evidence="1">Vacuole membrane</location>
        <topology evidence="1">Multi-pass membrane protein</topology>
    </subcellularLocation>
</comment>